<name>A0A0P0BUX6_CATRO</name>
<evidence type="ECO:0000256" key="1">
    <source>
        <dbReference type="ARBA" id="ARBA00008614"/>
    </source>
</evidence>
<comment type="similarity">
    <text evidence="1 2">Belongs to the TIFY/JAZ family.</text>
</comment>
<protein>
    <recommendedName>
        <fullName evidence="2">Protein TIFY</fullName>
    </recommendedName>
    <alternativeName>
        <fullName evidence="2">Jasmonate ZIM domain-containing protein</fullName>
    </alternativeName>
</protein>
<keyword evidence="2" id="KW-0539">Nucleus</keyword>
<dbReference type="PANTHER" id="PTHR33077:SF17">
    <property type="entry name" value="PROTEIN TIFY 5B"/>
    <property type="match status" value="1"/>
</dbReference>
<keyword evidence="2" id="KW-1184">Jasmonic acid signaling pathway</keyword>
<evidence type="ECO:0000259" key="3">
    <source>
        <dbReference type="PROSITE" id="PS51320"/>
    </source>
</evidence>
<dbReference type="InterPro" id="IPR010399">
    <property type="entry name" value="Tify_dom"/>
</dbReference>
<dbReference type="GO" id="GO:0009611">
    <property type="term" value="P:response to wounding"/>
    <property type="evidence" value="ECO:0007669"/>
    <property type="project" value="UniProtKB-UniRule"/>
</dbReference>
<proteinExistence type="evidence at transcript level"/>
<comment type="subcellular location">
    <subcellularLocation>
        <location evidence="2">Nucleus</location>
    </subcellularLocation>
</comment>
<dbReference type="Pfam" id="PF09425">
    <property type="entry name" value="Jas_motif"/>
    <property type="match status" value="1"/>
</dbReference>
<reference evidence="4" key="1">
    <citation type="submission" date="2015-04" db="EMBL/GenBank/DDBJ databases">
        <title>Functional analysis of jasmonate ZIM-domain (JAZ) proteins in Catharanthus roseus.</title>
        <authorList>
            <person name="Schluttenhofer C."/>
            <person name="Patra B."/>
            <person name="Pattanaik S."/>
            <person name="Yuan L."/>
        </authorList>
    </citation>
    <scope>NUCLEOTIDE SEQUENCE</scope>
</reference>
<dbReference type="PROSITE" id="PS51320">
    <property type="entry name" value="TIFY"/>
    <property type="match status" value="1"/>
</dbReference>
<dbReference type="SMART" id="SM00979">
    <property type="entry name" value="TIFY"/>
    <property type="match status" value="1"/>
</dbReference>
<comment type="domain">
    <text evidence="2">The jas domain is required for interaction with COI1.</text>
</comment>
<dbReference type="InterPro" id="IPR040390">
    <property type="entry name" value="TIFY/JAZ"/>
</dbReference>
<dbReference type="GO" id="GO:0031347">
    <property type="term" value="P:regulation of defense response"/>
    <property type="evidence" value="ECO:0007669"/>
    <property type="project" value="UniProtKB-UniRule"/>
</dbReference>
<evidence type="ECO:0000313" key="4">
    <source>
        <dbReference type="EMBL" id="ALI87032.1"/>
    </source>
</evidence>
<dbReference type="GO" id="GO:2000022">
    <property type="term" value="P:regulation of jasmonic acid mediated signaling pathway"/>
    <property type="evidence" value="ECO:0007669"/>
    <property type="project" value="UniProtKB-UniRule"/>
</dbReference>
<dbReference type="OrthoDB" id="782771at2759"/>
<feature type="domain" description="Tify" evidence="3">
    <location>
        <begin position="46"/>
        <end position="80"/>
    </location>
</feature>
<dbReference type="Pfam" id="PF06200">
    <property type="entry name" value="tify"/>
    <property type="match status" value="1"/>
</dbReference>
<dbReference type="AlphaFoldDB" id="A0A0P0BUX6"/>
<evidence type="ECO:0000256" key="2">
    <source>
        <dbReference type="RuleBase" id="RU369065"/>
    </source>
</evidence>
<dbReference type="EMBL" id="KR703658">
    <property type="protein sequence ID" value="ALI87032.1"/>
    <property type="molecule type" value="mRNA"/>
</dbReference>
<sequence length="134" mass="15030">MRRNCNLELRLVPPSAGGGGFLSPKYNNNSPMMLDFLNGSSNEEEEQREQQQLTIFYNGKVTVCDVTELQARAIILLASREMEERSRSPGGSEPTSPALLQTQLCSPTSGLSMTKSLQRFLQKRKNRVQATYPY</sequence>
<accession>A0A0P0BUX6</accession>
<dbReference type="InterPro" id="IPR018467">
    <property type="entry name" value="CCT_CS"/>
</dbReference>
<dbReference type="PANTHER" id="PTHR33077">
    <property type="entry name" value="PROTEIN TIFY 4A-RELATED-RELATED"/>
    <property type="match status" value="1"/>
</dbReference>
<organism evidence="4">
    <name type="scientific">Catharanthus roseus</name>
    <name type="common">Madagascar periwinkle</name>
    <name type="synonym">Vinca rosea</name>
    <dbReference type="NCBI Taxonomy" id="4058"/>
    <lineage>
        <taxon>Eukaryota</taxon>
        <taxon>Viridiplantae</taxon>
        <taxon>Streptophyta</taxon>
        <taxon>Embryophyta</taxon>
        <taxon>Tracheophyta</taxon>
        <taxon>Spermatophyta</taxon>
        <taxon>Magnoliopsida</taxon>
        <taxon>eudicotyledons</taxon>
        <taxon>Gunneridae</taxon>
        <taxon>Pentapetalae</taxon>
        <taxon>asterids</taxon>
        <taxon>lamiids</taxon>
        <taxon>Gentianales</taxon>
        <taxon>Apocynaceae</taxon>
        <taxon>Rauvolfioideae</taxon>
        <taxon>Vinceae</taxon>
        <taxon>Catharanthinae</taxon>
        <taxon>Catharanthus</taxon>
    </lineage>
</organism>
<dbReference type="GO" id="GO:0005634">
    <property type="term" value="C:nucleus"/>
    <property type="evidence" value="ECO:0007669"/>
    <property type="project" value="UniProtKB-SubCell"/>
</dbReference>
<comment type="function">
    <text evidence="2">Repressor of jasmonate responses.</text>
</comment>